<reference evidence="1 2" key="1">
    <citation type="journal article" date="2024" name="Nat. Commun.">
        <title>Phylogenomics reveals the evolutionary origins of lichenization in chlorophyte algae.</title>
        <authorList>
            <person name="Puginier C."/>
            <person name="Libourel C."/>
            <person name="Otte J."/>
            <person name="Skaloud P."/>
            <person name="Haon M."/>
            <person name="Grisel S."/>
            <person name="Petersen M."/>
            <person name="Berrin J.G."/>
            <person name="Delaux P.M."/>
            <person name="Dal Grande F."/>
            <person name="Keller J."/>
        </authorList>
    </citation>
    <scope>NUCLEOTIDE SEQUENCE [LARGE SCALE GENOMIC DNA]</scope>
    <source>
        <strain evidence="1 2">SAG 2036</strain>
    </source>
</reference>
<dbReference type="InterPro" id="IPR050852">
    <property type="entry name" value="Queuine_tRNA-ribosyltrfase"/>
</dbReference>
<sequence>MTPDILESLGHAVQGLYLDAGQFLSAPPPEVLQKHPDKGRGFLSWRDQVLVAAVRDPMLPTFSSWHKTKDKGIKVDLISGALELTPGRYLDIVEALQPDIFASLGDEIPTEVSSRICQTQHFRFHPMRLWPRRR</sequence>
<accession>A0AAW1NSQ5</accession>
<dbReference type="PANTHER" id="PTHR46064">
    <property type="entry name" value="QUEUINE TRNA-RIBOSYLTRANSFERASE ACCESSORY SUBUNIT 2"/>
    <property type="match status" value="1"/>
</dbReference>
<organism evidence="1 2">
    <name type="scientific">Symbiochloris irregularis</name>
    <dbReference type="NCBI Taxonomy" id="706552"/>
    <lineage>
        <taxon>Eukaryota</taxon>
        <taxon>Viridiplantae</taxon>
        <taxon>Chlorophyta</taxon>
        <taxon>core chlorophytes</taxon>
        <taxon>Trebouxiophyceae</taxon>
        <taxon>Trebouxiales</taxon>
        <taxon>Trebouxiaceae</taxon>
        <taxon>Symbiochloris</taxon>
    </lineage>
</organism>
<name>A0AAW1NSQ5_9CHLO</name>
<gene>
    <name evidence="1" type="ORF">WJX73_006139</name>
</gene>
<dbReference type="InterPro" id="IPR036511">
    <property type="entry name" value="TGT-like_sf"/>
</dbReference>
<keyword evidence="2" id="KW-1185">Reference proteome</keyword>
<dbReference type="PANTHER" id="PTHR46064:SF1">
    <property type="entry name" value="QUEUINE TRNA-RIBOSYLTRANSFERASE ACCESSORY SUBUNIT 2"/>
    <property type="match status" value="1"/>
</dbReference>
<dbReference type="SUPFAM" id="SSF51713">
    <property type="entry name" value="tRNA-guanine transglycosylase"/>
    <property type="match status" value="1"/>
</dbReference>
<dbReference type="Gene3D" id="3.20.20.105">
    <property type="entry name" value="Queuine tRNA-ribosyltransferase-like"/>
    <property type="match status" value="1"/>
</dbReference>
<evidence type="ECO:0000313" key="1">
    <source>
        <dbReference type="EMBL" id="KAK9792979.1"/>
    </source>
</evidence>
<proteinExistence type="predicted"/>
<evidence type="ECO:0000313" key="2">
    <source>
        <dbReference type="Proteomes" id="UP001465755"/>
    </source>
</evidence>
<dbReference type="AlphaFoldDB" id="A0AAW1NSQ5"/>
<dbReference type="GO" id="GO:0006400">
    <property type="term" value="P:tRNA modification"/>
    <property type="evidence" value="ECO:0007669"/>
    <property type="project" value="InterPro"/>
</dbReference>
<protein>
    <submittedName>
        <fullName evidence="1">Uncharacterized protein</fullName>
    </submittedName>
</protein>
<dbReference type="Proteomes" id="UP001465755">
    <property type="component" value="Unassembled WGS sequence"/>
</dbReference>
<comment type="caution">
    <text evidence="1">The sequence shown here is derived from an EMBL/GenBank/DDBJ whole genome shotgun (WGS) entry which is preliminary data.</text>
</comment>
<dbReference type="EMBL" id="JALJOQ010000156">
    <property type="protein sequence ID" value="KAK9792979.1"/>
    <property type="molecule type" value="Genomic_DNA"/>
</dbReference>